<accession>A0A7J7IBD0</accession>
<dbReference type="AlphaFoldDB" id="A0A7J7IBD0"/>
<sequence>MKSPATDDDDLLQPVSDHWISDGNKKVVPSPSQQQQHKKSSGENLWDGVGGGCGVVVGDGGGGDDGDGGISMSHFLRHISESWPDGSINLASIATETDEQRGERERRWRGNGVTARRGGGEATGVELLGFVLMSENPLLFAVKLPELMAYVNIEEETLFRLQQKLLDSLKTVYNLEEFMLR</sequence>
<feature type="region of interest" description="Disordered" evidence="1">
    <location>
        <begin position="1"/>
        <end position="47"/>
    </location>
</feature>
<evidence type="ECO:0000256" key="1">
    <source>
        <dbReference type="SAM" id="MobiDB-lite"/>
    </source>
</evidence>
<reference evidence="3" key="1">
    <citation type="journal article" date="2020" name="Nat. Commun.">
        <title>Genome assembly of wild tea tree DASZ reveals pedigree and selection history of tea varieties.</title>
        <authorList>
            <person name="Zhang W."/>
            <person name="Zhang Y."/>
            <person name="Qiu H."/>
            <person name="Guo Y."/>
            <person name="Wan H."/>
            <person name="Zhang X."/>
            <person name="Scossa F."/>
            <person name="Alseekh S."/>
            <person name="Zhang Q."/>
            <person name="Wang P."/>
            <person name="Xu L."/>
            <person name="Schmidt M.H."/>
            <person name="Jia X."/>
            <person name="Li D."/>
            <person name="Zhu A."/>
            <person name="Guo F."/>
            <person name="Chen W."/>
            <person name="Ni D."/>
            <person name="Usadel B."/>
            <person name="Fernie A.R."/>
            <person name="Wen W."/>
        </authorList>
    </citation>
    <scope>NUCLEOTIDE SEQUENCE [LARGE SCALE GENOMIC DNA]</scope>
    <source>
        <strain evidence="3">cv. G240</strain>
    </source>
</reference>
<name>A0A7J7IBD0_CAMSI</name>
<feature type="compositionally biased region" description="Acidic residues" evidence="1">
    <location>
        <begin position="1"/>
        <end position="11"/>
    </location>
</feature>
<dbReference type="EMBL" id="JACBKZ010000001">
    <property type="protein sequence ID" value="KAF5961856.1"/>
    <property type="molecule type" value="Genomic_DNA"/>
</dbReference>
<evidence type="ECO:0000313" key="3">
    <source>
        <dbReference type="Proteomes" id="UP000593564"/>
    </source>
</evidence>
<dbReference type="Proteomes" id="UP000593564">
    <property type="component" value="Unassembled WGS sequence"/>
</dbReference>
<comment type="caution">
    <text evidence="2">The sequence shown here is derived from an EMBL/GenBank/DDBJ whole genome shotgun (WGS) entry which is preliminary data.</text>
</comment>
<reference evidence="2 3" key="2">
    <citation type="submission" date="2020-07" db="EMBL/GenBank/DDBJ databases">
        <title>Genome assembly of wild tea tree DASZ reveals pedigree and selection history of tea varieties.</title>
        <authorList>
            <person name="Zhang W."/>
        </authorList>
    </citation>
    <scope>NUCLEOTIDE SEQUENCE [LARGE SCALE GENOMIC DNA]</scope>
    <source>
        <strain evidence="3">cv. G240</strain>
        <tissue evidence="2">Leaf</tissue>
    </source>
</reference>
<protein>
    <recommendedName>
        <fullName evidence="4">MRG domain-containing protein</fullName>
    </recommendedName>
</protein>
<evidence type="ECO:0008006" key="4">
    <source>
        <dbReference type="Google" id="ProtNLM"/>
    </source>
</evidence>
<proteinExistence type="predicted"/>
<feature type="compositionally biased region" description="Low complexity" evidence="1">
    <location>
        <begin position="26"/>
        <end position="35"/>
    </location>
</feature>
<keyword evidence="3" id="KW-1185">Reference proteome</keyword>
<gene>
    <name evidence="2" type="ORF">HYC85_003065</name>
</gene>
<evidence type="ECO:0000313" key="2">
    <source>
        <dbReference type="EMBL" id="KAF5961856.1"/>
    </source>
</evidence>
<organism evidence="2 3">
    <name type="scientific">Camellia sinensis</name>
    <name type="common">Tea plant</name>
    <name type="synonym">Thea sinensis</name>
    <dbReference type="NCBI Taxonomy" id="4442"/>
    <lineage>
        <taxon>Eukaryota</taxon>
        <taxon>Viridiplantae</taxon>
        <taxon>Streptophyta</taxon>
        <taxon>Embryophyta</taxon>
        <taxon>Tracheophyta</taxon>
        <taxon>Spermatophyta</taxon>
        <taxon>Magnoliopsida</taxon>
        <taxon>eudicotyledons</taxon>
        <taxon>Gunneridae</taxon>
        <taxon>Pentapetalae</taxon>
        <taxon>asterids</taxon>
        <taxon>Ericales</taxon>
        <taxon>Theaceae</taxon>
        <taxon>Camellia</taxon>
    </lineage>
</organism>